<dbReference type="InterPro" id="IPR005801">
    <property type="entry name" value="ADC_synthase"/>
</dbReference>
<accession>A0A5B7TS51</accession>
<keyword evidence="4 7" id="KW-0413">Isomerase</keyword>
<evidence type="ECO:0000313" key="7">
    <source>
        <dbReference type="EMBL" id="QCX38261.1"/>
    </source>
</evidence>
<dbReference type="PANTHER" id="PTHR42839:SF2">
    <property type="entry name" value="ISOCHORISMATE SYNTHASE ENTC"/>
    <property type="match status" value="1"/>
</dbReference>
<protein>
    <recommendedName>
        <fullName evidence="3">isochorismate synthase</fullName>
        <ecNumber evidence="3">5.4.4.2</ecNumber>
    </recommendedName>
    <alternativeName>
        <fullName evidence="5">Isochorismate mutase</fullName>
    </alternativeName>
</protein>
<dbReference type="NCBIfam" id="TIGR00543">
    <property type="entry name" value="isochor_syn"/>
    <property type="match status" value="1"/>
</dbReference>
<dbReference type="Pfam" id="PF00425">
    <property type="entry name" value="Chorismate_bind"/>
    <property type="match status" value="1"/>
</dbReference>
<evidence type="ECO:0000256" key="1">
    <source>
        <dbReference type="ARBA" id="ARBA00000799"/>
    </source>
</evidence>
<dbReference type="GO" id="GO:0008909">
    <property type="term" value="F:isochorismate synthase activity"/>
    <property type="evidence" value="ECO:0007669"/>
    <property type="project" value="UniProtKB-EC"/>
</dbReference>
<dbReference type="InterPro" id="IPR015890">
    <property type="entry name" value="Chorismate_C"/>
</dbReference>
<gene>
    <name evidence="7" type="ORF">FF125_07385</name>
</gene>
<dbReference type="KEGG" id="fbe:FF125_07385"/>
<dbReference type="AlphaFoldDB" id="A0A5B7TS51"/>
<dbReference type="SUPFAM" id="SSF56322">
    <property type="entry name" value="ADC synthase"/>
    <property type="match status" value="1"/>
</dbReference>
<evidence type="ECO:0000256" key="5">
    <source>
        <dbReference type="ARBA" id="ARBA00041564"/>
    </source>
</evidence>
<comment type="catalytic activity">
    <reaction evidence="1">
        <text>chorismate = isochorismate</text>
        <dbReference type="Rhea" id="RHEA:18985"/>
        <dbReference type="ChEBI" id="CHEBI:29748"/>
        <dbReference type="ChEBI" id="CHEBI:29780"/>
        <dbReference type="EC" id="5.4.4.2"/>
    </reaction>
</comment>
<dbReference type="EC" id="5.4.4.2" evidence="3"/>
<sequence>MFENKSINELFAKVQQAFETKKPFVVYRQPESDVVKGFFQKNNDLYNTKDYLDSGFVFAPFDNALPSILFPLSESELYASKFTDAHFINKQNDLSVVSNLESSKAGHVALVEKGIKFLENNKYKKVVLSRKQTIPTPEFNLVETFKKLLVSYNNALVYCWFHPKVGLWLGATPETLLKVSKTTFATMALAGTQVFDNKKYSSDQDSDYKDVVWKEKEIKEQKHVTDFILEQFEQGRVLNDFRVSKPYTTKAGNLLHLRTDISGELSPELTLKNIINLLHPTPAVCGVPKQEAKDFILQNENYNREYYTGFLGELNLAGTSNLYVNLRCMQLIKNTIDIYIGGGITNDSNPENEWEETVAKSKVMLKVL</sequence>
<dbReference type="Proteomes" id="UP000306229">
    <property type="component" value="Chromosome"/>
</dbReference>
<name>A0A5B7TS51_9FLAO</name>
<dbReference type="InterPro" id="IPR004561">
    <property type="entry name" value="IsoChor_synthase"/>
</dbReference>
<evidence type="ECO:0000256" key="3">
    <source>
        <dbReference type="ARBA" id="ARBA00012824"/>
    </source>
</evidence>
<evidence type="ECO:0000259" key="6">
    <source>
        <dbReference type="Pfam" id="PF00425"/>
    </source>
</evidence>
<proteinExistence type="inferred from homology"/>
<dbReference type="OrthoDB" id="9806579at2"/>
<feature type="domain" description="Chorismate-utilising enzyme C-terminal" evidence="6">
    <location>
        <begin position="105"/>
        <end position="360"/>
    </location>
</feature>
<evidence type="ECO:0000313" key="8">
    <source>
        <dbReference type="Proteomes" id="UP000306229"/>
    </source>
</evidence>
<evidence type="ECO:0000256" key="4">
    <source>
        <dbReference type="ARBA" id="ARBA00023235"/>
    </source>
</evidence>
<comment type="similarity">
    <text evidence="2">Belongs to the isochorismate synthase family.</text>
</comment>
<dbReference type="PANTHER" id="PTHR42839">
    <property type="entry name" value="ISOCHORISMATE SYNTHASE ENTC"/>
    <property type="match status" value="1"/>
</dbReference>
<dbReference type="Gene3D" id="3.60.120.10">
    <property type="entry name" value="Anthranilate synthase"/>
    <property type="match status" value="1"/>
</dbReference>
<organism evidence="7 8">
    <name type="scientific">Aureibaculum algae</name>
    <dbReference type="NCBI Taxonomy" id="2584122"/>
    <lineage>
        <taxon>Bacteria</taxon>
        <taxon>Pseudomonadati</taxon>
        <taxon>Bacteroidota</taxon>
        <taxon>Flavobacteriia</taxon>
        <taxon>Flavobacteriales</taxon>
        <taxon>Flavobacteriaceae</taxon>
        <taxon>Aureibaculum</taxon>
    </lineage>
</organism>
<keyword evidence="8" id="KW-1185">Reference proteome</keyword>
<dbReference type="RefSeq" id="WP_138949159.1">
    <property type="nucleotide sequence ID" value="NZ_CP040749.1"/>
</dbReference>
<dbReference type="EMBL" id="CP040749">
    <property type="protein sequence ID" value="QCX38261.1"/>
    <property type="molecule type" value="Genomic_DNA"/>
</dbReference>
<reference evidence="7 8" key="1">
    <citation type="submission" date="2019-05" db="EMBL/GenBank/DDBJ databases">
        <title>Algicella ahnfeltiae gen. nov., sp. nov., a novel marine bacterium of the family Flavobacteriaceae isolated from a red alga.</title>
        <authorList>
            <person name="Nedashkovskaya O.I."/>
            <person name="Kukhlevskiy A.D."/>
            <person name="Kim S.-G."/>
            <person name="Zhukova N.V."/>
            <person name="Mikhailov V.V."/>
        </authorList>
    </citation>
    <scope>NUCLEOTIDE SEQUENCE [LARGE SCALE GENOMIC DNA]</scope>
    <source>
        <strain evidence="7 8">10Alg115</strain>
    </source>
</reference>
<evidence type="ECO:0000256" key="2">
    <source>
        <dbReference type="ARBA" id="ARBA00005297"/>
    </source>
</evidence>